<organism evidence="5 6">
    <name type="scientific">Anolis carolinensis</name>
    <name type="common">Green anole</name>
    <name type="synonym">American chameleon</name>
    <dbReference type="NCBI Taxonomy" id="28377"/>
    <lineage>
        <taxon>Eukaryota</taxon>
        <taxon>Metazoa</taxon>
        <taxon>Chordata</taxon>
        <taxon>Craniata</taxon>
        <taxon>Vertebrata</taxon>
        <taxon>Euteleostomi</taxon>
        <taxon>Lepidosauria</taxon>
        <taxon>Squamata</taxon>
        <taxon>Bifurcata</taxon>
        <taxon>Unidentata</taxon>
        <taxon>Episquamata</taxon>
        <taxon>Toxicofera</taxon>
        <taxon>Iguania</taxon>
        <taxon>Dactyloidae</taxon>
        <taxon>Anolis</taxon>
    </lineage>
</organism>
<evidence type="ECO:0000256" key="3">
    <source>
        <dbReference type="ARBA" id="ARBA00023054"/>
    </source>
</evidence>
<comment type="subcellular location">
    <subcellularLocation>
        <location evidence="1">Cytoplasm</location>
    </subcellularLocation>
</comment>
<dbReference type="AlphaFoldDB" id="A0A803TUX4"/>
<evidence type="ECO:0000256" key="2">
    <source>
        <dbReference type="ARBA" id="ARBA00022490"/>
    </source>
</evidence>
<reference evidence="5 6" key="1">
    <citation type="submission" date="2009-12" db="EMBL/GenBank/DDBJ databases">
        <title>The Genome Sequence of Anolis carolinensis (Green Anole Lizard).</title>
        <authorList>
            <consortium name="The Genome Sequencing Platform"/>
            <person name="Di Palma F."/>
            <person name="Alfoldi J."/>
            <person name="Heiman D."/>
            <person name="Young S."/>
            <person name="Grabherr M."/>
            <person name="Johnson J."/>
            <person name="Lander E.S."/>
            <person name="Lindblad-Toh K."/>
        </authorList>
    </citation>
    <scope>NUCLEOTIDE SEQUENCE [LARGE SCALE GENOMIC DNA]</scope>
    <source>
        <strain evidence="5 6">JBL SC #1</strain>
    </source>
</reference>
<dbReference type="GO" id="GO:0005737">
    <property type="term" value="C:cytoplasm"/>
    <property type="evidence" value="ECO:0007669"/>
    <property type="project" value="UniProtKB-SubCell"/>
</dbReference>
<dbReference type="GeneTree" id="ENSGT00940000153190"/>
<keyword evidence="6" id="KW-1185">Reference proteome</keyword>
<protein>
    <submittedName>
        <fullName evidence="5">Deuterosome assembly protein 1</fullName>
    </submittedName>
</protein>
<dbReference type="PANTHER" id="PTHR18875:SF5">
    <property type="entry name" value="DEUTEROSOME ASSEMBLY PROTEIN 1"/>
    <property type="match status" value="1"/>
</dbReference>
<evidence type="ECO:0000313" key="6">
    <source>
        <dbReference type="Proteomes" id="UP000001646"/>
    </source>
</evidence>
<evidence type="ECO:0000259" key="4">
    <source>
        <dbReference type="Pfam" id="PF17045"/>
    </source>
</evidence>
<dbReference type="PANTHER" id="PTHR18875">
    <property type="entry name" value="SARCOMA ANTIGEN NY-SAR-24/CYTOSKELETAL PROTEIN SOJO"/>
    <property type="match status" value="1"/>
</dbReference>
<sequence length="123" mass="14618">MEKKTEALQEERVARSIPCDAELQELMQQIDIMVNNKKLEWEKRLQSLEAKMTVRDQELASAQSKLEQKGQEVWYNIWVQCLTLDICMTSDVSDMLFPFSIYKRQSMYKRWLIGLYRKGSYIA</sequence>
<evidence type="ECO:0000313" key="5">
    <source>
        <dbReference type="Ensembl" id="ENSACAP00000039014.1"/>
    </source>
</evidence>
<keyword evidence="2" id="KW-0963">Cytoplasm</keyword>
<evidence type="ECO:0000256" key="1">
    <source>
        <dbReference type="ARBA" id="ARBA00004496"/>
    </source>
</evidence>
<dbReference type="Ensembl" id="ENSACAT00000040933.1">
    <property type="protein sequence ID" value="ENSACAP00000039014.1"/>
    <property type="gene ID" value="ENSACAG00000014823.4"/>
</dbReference>
<dbReference type="Bgee" id="ENSACAG00000014823">
    <property type="expression patterns" value="Expressed in kidney and 9 other cell types or tissues"/>
</dbReference>
<reference evidence="5" key="3">
    <citation type="submission" date="2025-09" db="UniProtKB">
        <authorList>
            <consortium name="Ensembl"/>
        </authorList>
    </citation>
    <scope>IDENTIFICATION</scope>
</reference>
<dbReference type="InterPro" id="IPR031470">
    <property type="entry name" value="CEP63/Deup1_N"/>
</dbReference>
<proteinExistence type="predicted"/>
<dbReference type="Pfam" id="PF17045">
    <property type="entry name" value="CEP63"/>
    <property type="match status" value="1"/>
</dbReference>
<reference evidence="5" key="2">
    <citation type="submission" date="2025-08" db="UniProtKB">
        <authorList>
            <consortium name="Ensembl"/>
        </authorList>
    </citation>
    <scope>IDENTIFICATION</scope>
</reference>
<name>A0A803TUX4_ANOCA</name>
<keyword evidence="3" id="KW-0175">Coiled coil</keyword>
<feature type="domain" description="CEP63/Deup1 N-terminal" evidence="4">
    <location>
        <begin position="18"/>
        <end position="73"/>
    </location>
</feature>
<gene>
    <name evidence="5" type="primary">DEUP1</name>
</gene>
<accession>A0A803TUX4</accession>
<dbReference type="Proteomes" id="UP000001646">
    <property type="component" value="Chromosome 3"/>
</dbReference>